<accession>A0AAV5UUS7</accession>
<keyword evidence="2" id="KW-1185">Reference proteome</keyword>
<reference evidence="1" key="1">
    <citation type="submission" date="2023-10" db="EMBL/GenBank/DDBJ databases">
        <title>Genome assembly of Pristionchus species.</title>
        <authorList>
            <person name="Yoshida K."/>
            <person name="Sommer R.J."/>
        </authorList>
    </citation>
    <scope>NUCLEOTIDE SEQUENCE</scope>
    <source>
        <strain evidence="1">RS5133</strain>
    </source>
</reference>
<evidence type="ECO:0000313" key="1">
    <source>
        <dbReference type="EMBL" id="GMT10322.1"/>
    </source>
</evidence>
<feature type="non-terminal residue" evidence="1">
    <location>
        <position position="105"/>
    </location>
</feature>
<proteinExistence type="predicted"/>
<evidence type="ECO:0000313" key="2">
    <source>
        <dbReference type="Proteomes" id="UP001432322"/>
    </source>
</evidence>
<dbReference type="EMBL" id="BTSY01000001">
    <property type="protein sequence ID" value="GMT10322.1"/>
    <property type="molecule type" value="Genomic_DNA"/>
</dbReference>
<dbReference type="AlphaFoldDB" id="A0AAV5UUS7"/>
<protein>
    <submittedName>
        <fullName evidence="1">Uncharacterized protein</fullName>
    </submittedName>
</protein>
<dbReference type="Proteomes" id="UP001432322">
    <property type="component" value="Unassembled WGS sequence"/>
</dbReference>
<gene>
    <name evidence="1" type="ORF">PFISCL1PPCAC_1619</name>
</gene>
<sequence>MPIEIVLFSLWFHNSPLSFLHFHRYSVDLLTHEMDVFTPSISSIKEFLLFISRIISKLSDSIISFMDEYWVGEHCSNESTHQYMTFFSSDFSVPFSIDCWLERRR</sequence>
<organism evidence="1 2">
    <name type="scientific">Pristionchus fissidentatus</name>
    <dbReference type="NCBI Taxonomy" id="1538716"/>
    <lineage>
        <taxon>Eukaryota</taxon>
        <taxon>Metazoa</taxon>
        <taxon>Ecdysozoa</taxon>
        <taxon>Nematoda</taxon>
        <taxon>Chromadorea</taxon>
        <taxon>Rhabditida</taxon>
        <taxon>Rhabditina</taxon>
        <taxon>Diplogasteromorpha</taxon>
        <taxon>Diplogasteroidea</taxon>
        <taxon>Neodiplogasteridae</taxon>
        <taxon>Pristionchus</taxon>
    </lineage>
</organism>
<comment type="caution">
    <text evidence="1">The sequence shown here is derived from an EMBL/GenBank/DDBJ whole genome shotgun (WGS) entry which is preliminary data.</text>
</comment>
<name>A0AAV5UUS7_9BILA</name>